<sequence length="76" mass="7698">MPFGAYPYQGFEIGKRKDGYGARMGPGGYFGPGSFGGVGGGLGLAFGGLGAVAGLVGAAYGLNSLRLLRGRVPFFY</sequence>
<dbReference type="AlphaFoldDB" id="A0A2N3LFD1"/>
<protein>
    <submittedName>
        <fullName evidence="2">Uncharacterized protein</fullName>
    </submittedName>
</protein>
<evidence type="ECO:0000256" key="1">
    <source>
        <dbReference type="SAM" id="Phobius"/>
    </source>
</evidence>
<keyword evidence="1" id="KW-0812">Transmembrane</keyword>
<accession>A0A2N3LFD1</accession>
<keyword evidence="1" id="KW-1133">Transmembrane helix</keyword>
<evidence type="ECO:0000313" key="2">
    <source>
        <dbReference type="EMBL" id="PKR83326.1"/>
    </source>
</evidence>
<keyword evidence="3" id="KW-1185">Reference proteome</keyword>
<comment type="caution">
    <text evidence="2">The sequence shown here is derived from an EMBL/GenBank/DDBJ whole genome shotgun (WGS) entry which is preliminary data.</text>
</comment>
<proteinExistence type="predicted"/>
<dbReference type="EMBL" id="PIQO01000019">
    <property type="protein sequence ID" value="PKR83326.1"/>
    <property type="molecule type" value="Genomic_DNA"/>
</dbReference>
<feature type="transmembrane region" description="Helical" evidence="1">
    <location>
        <begin position="42"/>
        <end position="62"/>
    </location>
</feature>
<gene>
    <name evidence="2" type="ORF">CWO92_19275</name>
</gene>
<dbReference type="RefSeq" id="WP_101355844.1">
    <property type="nucleotide sequence ID" value="NZ_PIQO01000019.1"/>
</dbReference>
<name>A0A2N3LFD1_9BACI</name>
<keyword evidence="1" id="KW-0472">Membrane</keyword>
<dbReference type="Proteomes" id="UP000233440">
    <property type="component" value="Unassembled WGS sequence"/>
</dbReference>
<organism evidence="2 3">
    <name type="scientific">Heyndrickxia camelliae</name>
    <dbReference type="NCBI Taxonomy" id="1707093"/>
    <lineage>
        <taxon>Bacteria</taxon>
        <taxon>Bacillati</taxon>
        <taxon>Bacillota</taxon>
        <taxon>Bacilli</taxon>
        <taxon>Bacillales</taxon>
        <taxon>Bacillaceae</taxon>
        <taxon>Heyndrickxia</taxon>
    </lineage>
</organism>
<reference evidence="2 3" key="1">
    <citation type="submission" date="2017-11" db="EMBL/GenBank/DDBJ databases">
        <title>Bacillus camelliae sp. nov., isolated from pu'er tea.</title>
        <authorList>
            <person name="Niu L."/>
        </authorList>
    </citation>
    <scope>NUCLEOTIDE SEQUENCE [LARGE SCALE GENOMIC DNA]</scope>
    <source>
        <strain evidence="2 3">7578-1</strain>
    </source>
</reference>
<evidence type="ECO:0000313" key="3">
    <source>
        <dbReference type="Proteomes" id="UP000233440"/>
    </source>
</evidence>